<sequence>MDEVLEQLIQLYEKTPVMVAAYDAFDRLRYANPAFRSAWFIDPDASPTWPEIIRRNYTAERGTVIRARNIEDWLHATQSRRGKTGFRAFETDLTDGRWLWMTETVLENGWMLCIASDITSLHCDERSVRQDLDYALKAAQVDELTSVANRRFVMARIEDMLEQLQFGHLTSGCLAVLDIDHFKSVNDRYGHQSGDMVLRDFAHRIQQLVRRTDCFGRVGGEEFMLVCPNTTTPEALLVLERMLANVWSSRPLSGHPDFRYAFSAGIAEVLTDDIAFSLCSRADKALYAAKMAGRGRIFGSDQIPDRSTTTG</sequence>
<dbReference type="EMBL" id="CXST01000007">
    <property type="protein sequence ID" value="CTQ47437.1"/>
    <property type="molecule type" value="Genomic_DNA"/>
</dbReference>
<dbReference type="SUPFAM" id="SSF55073">
    <property type="entry name" value="Nucleotide cyclase"/>
    <property type="match status" value="1"/>
</dbReference>
<dbReference type="InterPro" id="IPR029787">
    <property type="entry name" value="Nucleotide_cyclase"/>
</dbReference>
<dbReference type="AlphaFoldDB" id="A0A0M6YDW4"/>
<evidence type="ECO:0000259" key="3">
    <source>
        <dbReference type="PROSITE" id="PS50887"/>
    </source>
</evidence>
<dbReference type="InterPro" id="IPR000160">
    <property type="entry name" value="GGDEF_dom"/>
</dbReference>
<dbReference type="SMART" id="SM00267">
    <property type="entry name" value="GGDEF"/>
    <property type="match status" value="1"/>
</dbReference>
<keyword evidence="5" id="KW-1185">Reference proteome</keyword>
<feature type="domain" description="GGDEF" evidence="3">
    <location>
        <begin position="170"/>
        <end position="302"/>
    </location>
</feature>
<comment type="catalytic activity">
    <reaction evidence="2">
        <text>2 GTP = 3',3'-c-di-GMP + 2 diphosphate</text>
        <dbReference type="Rhea" id="RHEA:24898"/>
        <dbReference type="ChEBI" id="CHEBI:33019"/>
        <dbReference type="ChEBI" id="CHEBI:37565"/>
        <dbReference type="ChEBI" id="CHEBI:58805"/>
        <dbReference type="EC" id="2.7.7.65"/>
    </reaction>
</comment>
<dbReference type="PANTHER" id="PTHR45138:SF9">
    <property type="entry name" value="DIGUANYLATE CYCLASE DGCM-RELATED"/>
    <property type="match status" value="1"/>
</dbReference>
<proteinExistence type="predicted"/>
<dbReference type="GO" id="GO:0052621">
    <property type="term" value="F:diguanylate cyclase activity"/>
    <property type="evidence" value="ECO:0007669"/>
    <property type="project" value="UniProtKB-EC"/>
</dbReference>
<dbReference type="OrthoDB" id="9812260at2"/>
<evidence type="ECO:0000256" key="2">
    <source>
        <dbReference type="ARBA" id="ARBA00034247"/>
    </source>
</evidence>
<dbReference type="Proteomes" id="UP000048926">
    <property type="component" value="Unassembled WGS sequence"/>
</dbReference>
<dbReference type="InterPro" id="IPR043128">
    <property type="entry name" value="Rev_trsase/Diguanyl_cyclase"/>
</dbReference>
<dbReference type="FunFam" id="3.30.70.270:FF:000001">
    <property type="entry name" value="Diguanylate cyclase domain protein"/>
    <property type="match status" value="1"/>
</dbReference>
<evidence type="ECO:0000313" key="4">
    <source>
        <dbReference type="EMBL" id="CTQ47437.1"/>
    </source>
</evidence>
<dbReference type="Gene3D" id="3.30.70.270">
    <property type="match status" value="1"/>
</dbReference>
<dbReference type="InterPro" id="IPR050469">
    <property type="entry name" value="Diguanylate_Cyclase"/>
</dbReference>
<dbReference type="CDD" id="cd01949">
    <property type="entry name" value="GGDEF"/>
    <property type="match status" value="1"/>
</dbReference>
<protein>
    <recommendedName>
        <fullName evidence="1">diguanylate cyclase</fullName>
        <ecNumber evidence="1">2.7.7.65</ecNumber>
    </recommendedName>
</protein>
<name>A0A0M6YDW4_9HYPH</name>
<dbReference type="NCBIfam" id="TIGR00254">
    <property type="entry name" value="GGDEF"/>
    <property type="match status" value="1"/>
</dbReference>
<dbReference type="PANTHER" id="PTHR45138">
    <property type="entry name" value="REGULATORY COMPONENTS OF SENSORY TRANSDUCTION SYSTEM"/>
    <property type="match status" value="1"/>
</dbReference>
<dbReference type="Pfam" id="PF00990">
    <property type="entry name" value="GGDEF"/>
    <property type="match status" value="1"/>
</dbReference>
<dbReference type="RefSeq" id="WP_055661472.1">
    <property type="nucleotide sequence ID" value="NZ_CXST01000007.1"/>
</dbReference>
<accession>A0A0M6YDW4</accession>
<dbReference type="EC" id="2.7.7.65" evidence="1"/>
<evidence type="ECO:0000313" key="5">
    <source>
        <dbReference type="Proteomes" id="UP000048926"/>
    </source>
</evidence>
<gene>
    <name evidence="4" type="primary">pleD_5</name>
    <name evidence="4" type="ORF">LAL4801_05899</name>
</gene>
<dbReference type="PROSITE" id="PS50887">
    <property type="entry name" value="GGDEF"/>
    <property type="match status" value="1"/>
</dbReference>
<organism evidence="4 5">
    <name type="scientific">Roseibium aggregatum</name>
    <dbReference type="NCBI Taxonomy" id="187304"/>
    <lineage>
        <taxon>Bacteria</taxon>
        <taxon>Pseudomonadati</taxon>
        <taxon>Pseudomonadota</taxon>
        <taxon>Alphaproteobacteria</taxon>
        <taxon>Hyphomicrobiales</taxon>
        <taxon>Stappiaceae</taxon>
        <taxon>Roseibium</taxon>
    </lineage>
</organism>
<reference evidence="5" key="1">
    <citation type="submission" date="2015-07" db="EMBL/GenBank/DDBJ databases">
        <authorList>
            <person name="Rodrigo-Torres Lidia"/>
            <person name="Arahal R.David."/>
        </authorList>
    </citation>
    <scope>NUCLEOTIDE SEQUENCE [LARGE SCALE GENOMIC DNA]</scope>
    <source>
        <strain evidence="5">CECT 4801</strain>
    </source>
</reference>
<evidence type="ECO:0000256" key="1">
    <source>
        <dbReference type="ARBA" id="ARBA00012528"/>
    </source>
</evidence>